<evidence type="ECO:0000313" key="1">
    <source>
        <dbReference type="EMBL" id="RZH28927.1"/>
    </source>
</evidence>
<reference evidence="1 2" key="1">
    <citation type="submission" date="2019-02" db="EMBL/GenBank/DDBJ databases">
        <title>The Batch Genome Submission of Acinetobacter spp. strains.</title>
        <authorList>
            <person name="Qin J."/>
            <person name="Hu Y."/>
            <person name="Ye H."/>
            <person name="Wei L."/>
            <person name="Feng Y."/>
            <person name="Zong Z."/>
        </authorList>
    </citation>
    <scope>NUCLEOTIDE SEQUENCE [LARGE SCALE GENOMIC DNA]</scope>
    <source>
        <strain evidence="1 2">WCHAP100012</strain>
    </source>
</reference>
<proteinExistence type="predicted"/>
<name>A0AAE8G8T2_ACIPI</name>
<organism evidence="1 2">
    <name type="scientific">Acinetobacter pittii</name>
    <name type="common">Acinetobacter genomosp. 3</name>
    <dbReference type="NCBI Taxonomy" id="48296"/>
    <lineage>
        <taxon>Bacteria</taxon>
        <taxon>Pseudomonadati</taxon>
        <taxon>Pseudomonadota</taxon>
        <taxon>Gammaproteobacteria</taxon>
        <taxon>Moraxellales</taxon>
        <taxon>Moraxellaceae</taxon>
        <taxon>Acinetobacter</taxon>
        <taxon>Acinetobacter calcoaceticus/baumannii complex</taxon>
    </lineage>
</organism>
<protein>
    <submittedName>
        <fullName evidence="1">Uncharacterized protein</fullName>
    </submittedName>
</protein>
<comment type="caution">
    <text evidence="1">The sequence shown here is derived from an EMBL/GenBank/DDBJ whole genome shotgun (WGS) entry which is preliminary data.</text>
</comment>
<dbReference type="AlphaFoldDB" id="A0AAE8G8T2"/>
<evidence type="ECO:0000313" key="2">
    <source>
        <dbReference type="Proteomes" id="UP000294065"/>
    </source>
</evidence>
<sequence>MDLKRKSNTQKKHCKSSAFLYPYHNKKDDLIFSVQFYLRQLLYLLKEIQFLNFMYFLVLEISSPLLKHAITQDAVMITMNRKIE</sequence>
<dbReference type="EMBL" id="SGTH01000003">
    <property type="protein sequence ID" value="RZH28927.1"/>
    <property type="molecule type" value="Genomic_DNA"/>
</dbReference>
<dbReference type="Proteomes" id="UP000294065">
    <property type="component" value="Unassembled WGS sequence"/>
</dbReference>
<gene>
    <name evidence="1" type="ORF">EXD98_09340</name>
</gene>
<accession>A0AAE8G8T2</accession>